<comment type="caution">
    <text evidence="2">The sequence shown here is derived from an EMBL/GenBank/DDBJ whole genome shotgun (WGS) entry which is preliminary data.</text>
</comment>
<dbReference type="Proteomes" id="UP001446871">
    <property type="component" value="Unassembled WGS sequence"/>
</dbReference>
<evidence type="ECO:0000313" key="3">
    <source>
        <dbReference type="Proteomes" id="UP001446871"/>
    </source>
</evidence>
<evidence type="ECO:0000313" key="2">
    <source>
        <dbReference type="EMBL" id="KAK8077205.1"/>
    </source>
</evidence>
<keyword evidence="3" id="KW-1185">Reference proteome</keyword>
<proteinExistence type="predicted"/>
<evidence type="ECO:0000256" key="1">
    <source>
        <dbReference type="SAM" id="MobiDB-lite"/>
    </source>
</evidence>
<protein>
    <submittedName>
        <fullName evidence="2">Uncharacterized protein</fullName>
    </submittedName>
</protein>
<reference evidence="2 3" key="1">
    <citation type="submission" date="2023-01" db="EMBL/GenBank/DDBJ databases">
        <title>Analysis of 21 Apiospora genomes using comparative genomics revels a genus with tremendous synthesis potential of carbohydrate active enzymes and secondary metabolites.</title>
        <authorList>
            <person name="Sorensen T."/>
        </authorList>
    </citation>
    <scope>NUCLEOTIDE SEQUENCE [LARGE SCALE GENOMIC DNA]</scope>
    <source>
        <strain evidence="2 3">CBS 83171</strain>
    </source>
</reference>
<accession>A0ABR1W149</accession>
<feature type="region of interest" description="Disordered" evidence="1">
    <location>
        <begin position="56"/>
        <end position="87"/>
    </location>
</feature>
<name>A0ABR1W149_9PEZI</name>
<sequence length="124" mass="13255">MMLLKAPPPSAGGGEPAILFQPLAKAEILSRGHPAFGPAFLDYRVYLPAPAKTLSYRSSSRRGGKIPPAATATQSRRTSPMEGWRPGNSTLVAVVEHMLHEWISPPQDGVLSTPAVPHLSAHLE</sequence>
<organism evidence="2 3">
    <name type="scientific">Apiospora saccharicola</name>
    <dbReference type="NCBI Taxonomy" id="335842"/>
    <lineage>
        <taxon>Eukaryota</taxon>
        <taxon>Fungi</taxon>
        <taxon>Dikarya</taxon>
        <taxon>Ascomycota</taxon>
        <taxon>Pezizomycotina</taxon>
        <taxon>Sordariomycetes</taxon>
        <taxon>Xylariomycetidae</taxon>
        <taxon>Amphisphaeriales</taxon>
        <taxon>Apiosporaceae</taxon>
        <taxon>Apiospora</taxon>
    </lineage>
</organism>
<gene>
    <name evidence="2" type="ORF">PG996_003375</name>
</gene>
<dbReference type="EMBL" id="JAQQWM010000002">
    <property type="protein sequence ID" value="KAK8077205.1"/>
    <property type="molecule type" value="Genomic_DNA"/>
</dbReference>